<keyword evidence="2" id="KW-0812">Transmembrane</keyword>
<dbReference type="PANTHER" id="PTHR28187:SF1">
    <property type="entry name" value="PROTEIN RCR1-RELATED"/>
    <property type="match status" value="1"/>
</dbReference>
<dbReference type="EMBL" id="FJUX01000167">
    <property type="protein sequence ID" value="CZT12770.1"/>
    <property type="molecule type" value="Genomic_DNA"/>
</dbReference>
<reference evidence="4" key="1">
    <citation type="submission" date="2016-03" db="EMBL/GenBank/DDBJ databases">
        <authorList>
            <person name="Guldener U."/>
        </authorList>
    </citation>
    <scope>NUCLEOTIDE SEQUENCE [LARGE SCALE GENOMIC DNA]</scope>
    <source>
        <strain evidence="4">04CH-RAC-A.6.1</strain>
    </source>
</reference>
<evidence type="ECO:0000256" key="2">
    <source>
        <dbReference type="SAM" id="Phobius"/>
    </source>
</evidence>
<gene>
    <name evidence="3" type="ORF">RAG0_16470</name>
</gene>
<feature type="compositionally biased region" description="Low complexity" evidence="1">
    <location>
        <begin position="94"/>
        <end position="108"/>
    </location>
</feature>
<sequence>MILPRGIQLPRAEEALNLIARQYNYGRRCNPRYQNCRSNFSRWGRWVLAGILIFFGIFLFFMFLCISKRRKRRAALHSTPMTAPAGNAGYNSGYNNGGYNNNAPTQQYAPPPGAPPPTYAGNGGYNNDYYGQQNGVAQQTYK</sequence>
<keyword evidence="2" id="KW-0472">Membrane</keyword>
<organism evidence="3 4">
    <name type="scientific">Rhynchosporium agropyri</name>
    <dbReference type="NCBI Taxonomy" id="914238"/>
    <lineage>
        <taxon>Eukaryota</taxon>
        <taxon>Fungi</taxon>
        <taxon>Dikarya</taxon>
        <taxon>Ascomycota</taxon>
        <taxon>Pezizomycotina</taxon>
        <taxon>Leotiomycetes</taxon>
        <taxon>Helotiales</taxon>
        <taxon>Ploettnerulaceae</taxon>
        <taxon>Rhynchosporium</taxon>
    </lineage>
</organism>
<name>A0A1E1LQN9_9HELO</name>
<feature type="compositionally biased region" description="Pro residues" evidence="1">
    <location>
        <begin position="109"/>
        <end position="118"/>
    </location>
</feature>
<accession>A0A1E1LQN9</accession>
<dbReference type="Proteomes" id="UP000178912">
    <property type="component" value="Unassembled WGS sequence"/>
</dbReference>
<evidence type="ECO:0000313" key="3">
    <source>
        <dbReference type="EMBL" id="CZT12770.1"/>
    </source>
</evidence>
<dbReference type="GO" id="GO:0016192">
    <property type="term" value="P:vesicle-mediated transport"/>
    <property type="evidence" value="ECO:0007669"/>
    <property type="project" value="TreeGrafter"/>
</dbReference>
<feature type="transmembrane region" description="Helical" evidence="2">
    <location>
        <begin position="46"/>
        <end position="66"/>
    </location>
</feature>
<feature type="region of interest" description="Disordered" evidence="1">
    <location>
        <begin position="94"/>
        <end position="142"/>
    </location>
</feature>
<keyword evidence="4" id="KW-1185">Reference proteome</keyword>
<feature type="compositionally biased region" description="Low complexity" evidence="1">
    <location>
        <begin position="125"/>
        <end position="135"/>
    </location>
</feature>
<keyword evidence="2" id="KW-1133">Transmembrane helix</keyword>
<proteinExistence type="predicted"/>
<evidence type="ECO:0008006" key="5">
    <source>
        <dbReference type="Google" id="ProtNLM"/>
    </source>
</evidence>
<evidence type="ECO:0000256" key="1">
    <source>
        <dbReference type="SAM" id="MobiDB-lite"/>
    </source>
</evidence>
<dbReference type="OrthoDB" id="3561073at2759"/>
<dbReference type="AlphaFoldDB" id="A0A1E1LQN9"/>
<protein>
    <recommendedName>
        <fullName evidence="5">Chitin synthesis regulation, Congo red resistance, RCR protein</fullName>
    </recommendedName>
</protein>
<dbReference type="InterPro" id="IPR020999">
    <property type="entry name" value="Chitin_synth_reg_RCR"/>
</dbReference>
<dbReference type="PANTHER" id="PTHR28187">
    <property type="entry name" value="PROTEIN RCR1-RELATED"/>
    <property type="match status" value="1"/>
</dbReference>
<evidence type="ECO:0000313" key="4">
    <source>
        <dbReference type="Proteomes" id="UP000178912"/>
    </source>
</evidence>